<comment type="caution">
    <text evidence="5">The sequence shown here is derived from an EMBL/GenBank/DDBJ whole genome shotgun (WGS) entry which is preliminary data.</text>
</comment>
<accession>A0A2W4W478</accession>
<evidence type="ECO:0000256" key="1">
    <source>
        <dbReference type="ARBA" id="ARBA00010062"/>
    </source>
</evidence>
<dbReference type="Gene3D" id="1.25.40.10">
    <property type="entry name" value="Tetratricopeptide repeat domain"/>
    <property type="match status" value="1"/>
</dbReference>
<evidence type="ECO:0000313" key="5">
    <source>
        <dbReference type="EMBL" id="PZO13918.1"/>
    </source>
</evidence>
<proteinExistence type="inferred from homology"/>
<feature type="transmembrane region" description="Helical" evidence="3">
    <location>
        <begin position="34"/>
        <end position="56"/>
    </location>
</feature>
<sequence>MTEKPYIETNLLKKPPFKSLEQLSTMAQDNNNRFALYATLLALGLVGGISLLLWAITSRVDRSVQVDPSGSVLSDENLPQALRSRVSAGEKALFDRPSAEKTQGIEAIAQNNYADAITAFNASLAKDPNDPEAFIYRNNARIGDKKARTIAVVVPSEGIGVSLEMLRGAAQAQYDINRNGGIDGALLRVVIVKDENDVDVAEAISQTLISDEMVLGVVGHYSSDVTLETAPIYAQGKLVTISPVSTAVDLSGISPYLYRTVPSDSFSAAALAAYMVYYREDRNAAIFFDSTSEASRSLKAEFASFVSAWGGDIVAEYDLSVSGFSRDVLLKAEQDSADTLMIASSLNTLDAAVDIINANAGMLPVLGGDELYNRTLLVETRANSQALTLSVPWHLLSRDTDAEFVRSSQDLWKGDVSWRTASTYDAVLAIATGLQGDATREGLKAALDSEDFNLDTASGPLSFLPSGDRRQVDRLVKVEAGTRSGAGYDFIPFTPFE</sequence>
<reference evidence="6" key="1">
    <citation type="submission" date="2018-04" db="EMBL/GenBank/DDBJ databases">
        <authorList>
            <person name="Cornet L."/>
        </authorList>
    </citation>
    <scope>NUCLEOTIDE SEQUENCE [LARGE SCALE GENOMIC DNA]</scope>
</reference>
<dbReference type="Gene3D" id="3.40.50.2300">
    <property type="match status" value="2"/>
</dbReference>
<dbReference type="InterPro" id="IPR028081">
    <property type="entry name" value="Leu-bd"/>
</dbReference>
<dbReference type="InterPro" id="IPR011990">
    <property type="entry name" value="TPR-like_helical_dom_sf"/>
</dbReference>
<dbReference type="Pfam" id="PF13458">
    <property type="entry name" value="Peripla_BP_6"/>
    <property type="match status" value="1"/>
</dbReference>
<dbReference type="CDD" id="cd06268">
    <property type="entry name" value="PBP1_ABC_transporter_LIVBP-like"/>
    <property type="match status" value="1"/>
</dbReference>
<feature type="domain" description="Leucine-binding protein" evidence="4">
    <location>
        <begin position="150"/>
        <end position="466"/>
    </location>
</feature>
<dbReference type="EMBL" id="QBMC01000116">
    <property type="protein sequence ID" value="PZO13918.1"/>
    <property type="molecule type" value="Genomic_DNA"/>
</dbReference>
<dbReference type="SUPFAM" id="SSF53822">
    <property type="entry name" value="Periplasmic binding protein-like I"/>
    <property type="match status" value="1"/>
</dbReference>
<organism evidence="5 6">
    <name type="scientific">Leptolyngbya foveolarum</name>
    <dbReference type="NCBI Taxonomy" id="47253"/>
    <lineage>
        <taxon>Bacteria</taxon>
        <taxon>Bacillati</taxon>
        <taxon>Cyanobacteriota</taxon>
        <taxon>Cyanophyceae</taxon>
        <taxon>Leptolyngbyales</taxon>
        <taxon>Leptolyngbyaceae</taxon>
        <taxon>Leptolyngbya group</taxon>
        <taxon>Leptolyngbya</taxon>
    </lineage>
</organism>
<keyword evidence="3" id="KW-1133">Transmembrane helix</keyword>
<evidence type="ECO:0000259" key="4">
    <source>
        <dbReference type="Pfam" id="PF13458"/>
    </source>
</evidence>
<keyword evidence="3" id="KW-0472">Membrane</keyword>
<evidence type="ECO:0000313" key="6">
    <source>
        <dbReference type="Proteomes" id="UP000249354"/>
    </source>
</evidence>
<keyword evidence="3" id="KW-0812">Transmembrane</keyword>
<dbReference type="InterPro" id="IPR028082">
    <property type="entry name" value="Peripla_BP_I"/>
</dbReference>
<keyword evidence="2" id="KW-0732">Signal</keyword>
<dbReference type="InterPro" id="IPR051010">
    <property type="entry name" value="BCAA_transport"/>
</dbReference>
<reference evidence="5 6" key="2">
    <citation type="submission" date="2018-06" db="EMBL/GenBank/DDBJ databases">
        <title>Metagenomic assembly of (sub)arctic Cyanobacteria and their associated microbiome from non-axenic cultures.</title>
        <authorList>
            <person name="Baurain D."/>
        </authorList>
    </citation>
    <scope>NUCLEOTIDE SEQUENCE [LARGE SCALE GENOMIC DNA]</scope>
    <source>
        <strain evidence="5">ULC129bin1</strain>
    </source>
</reference>
<protein>
    <submittedName>
        <fullName evidence="5">Receptor ligand binding family protein</fullName>
    </submittedName>
</protein>
<evidence type="ECO:0000256" key="2">
    <source>
        <dbReference type="ARBA" id="ARBA00022729"/>
    </source>
</evidence>
<comment type="similarity">
    <text evidence="1">Belongs to the leucine-binding protein family.</text>
</comment>
<evidence type="ECO:0000256" key="3">
    <source>
        <dbReference type="SAM" id="Phobius"/>
    </source>
</evidence>
<dbReference type="PANTHER" id="PTHR30483:SF6">
    <property type="entry name" value="PERIPLASMIC BINDING PROTEIN OF ABC TRANSPORTER FOR NATURAL AMINO ACIDS"/>
    <property type="match status" value="1"/>
</dbReference>
<dbReference type="Proteomes" id="UP000249354">
    <property type="component" value="Unassembled WGS sequence"/>
</dbReference>
<dbReference type="AlphaFoldDB" id="A0A2W4W478"/>
<gene>
    <name evidence="5" type="ORF">DCF25_15480</name>
</gene>
<name>A0A2W4W478_9CYAN</name>
<dbReference type="PANTHER" id="PTHR30483">
    <property type="entry name" value="LEUCINE-SPECIFIC-BINDING PROTEIN"/>
    <property type="match status" value="1"/>
</dbReference>
<keyword evidence="5" id="KW-0675">Receptor</keyword>